<sequence>MNKSTSNSVRRLVGAVVRGTWCGVVREGRTEARWRLYEGWLWRI</sequence>
<protein>
    <submittedName>
        <fullName evidence="1">Uncharacterized protein</fullName>
    </submittedName>
</protein>
<evidence type="ECO:0000313" key="2">
    <source>
        <dbReference type="Proteomes" id="UP000701853"/>
    </source>
</evidence>
<reference evidence="1 2" key="1">
    <citation type="journal article" date="2021" name="bioRxiv">
        <title>The Gossypium anomalum genome as a resource for cotton improvement and evolutionary analysis of hybrid incompatibility.</title>
        <authorList>
            <person name="Grover C.E."/>
            <person name="Yuan D."/>
            <person name="Arick M.A."/>
            <person name="Miller E.R."/>
            <person name="Hu G."/>
            <person name="Peterson D.G."/>
            <person name="Wendel J.F."/>
            <person name="Udall J.A."/>
        </authorList>
    </citation>
    <scope>NUCLEOTIDE SEQUENCE [LARGE SCALE GENOMIC DNA]</scope>
    <source>
        <strain evidence="1">JFW-Udall</strain>
        <tissue evidence="1">Leaf</tissue>
    </source>
</reference>
<keyword evidence="2" id="KW-1185">Reference proteome</keyword>
<dbReference type="Proteomes" id="UP000701853">
    <property type="component" value="Chromosome 6"/>
</dbReference>
<evidence type="ECO:0000313" key="1">
    <source>
        <dbReference type="EMBL" id="KAG8490312.1"/>
    </source>
</evidence>
<organism evidence="1 2">
    <name type="scientific">Gossypium anomalum</name>
    <dbReference type="NCBI Taxonomy" id="47600"/>
    <lineage>
        <taxon>Eukaryota</taxon>
        <taxon>Viridiplantae</taxon>
        <taxon>Streptophyta</taxon>
        <taxon>Embryophyta</taxon>
        <taxon>Tracheophyta</taxon>
        <taxon>Spermatophyta</taxon>
        <taxon>Magnoliopsida</taxon>
        <taxon>eudicotyledons</taxon>
        <taxon>Gunneridae</taxon>
        <taxon>Pentapetalae</taxon>
        <taxon>rosids</taxon>
        <taxon>malvids</taxon>
        <taxon>Malvales</taxon>
        <taxon>Malvaceae</taxon>
        <taxon>Malvoideae</taxon>
        <taxon>Gossypium</taxon>
    </lineage>
</organism>
<name>A0A8J6CWS0_9ROSI</name>
<proteinExistence type="predicted"/>
<dbReference type="AlphaFoldDB" id="A0A8J6CWS0"/>
<dbReference type="EMBL" id="JAHUZN010000006">
    <property type="protein sequence ID" value="KAG8490312.1"/>
    <property type="molecule type" value="Genomic_DNA"/>
</dbReference>
<gene>
    <name evidence="1" type="ORF">CXB51_015940</name>
</gene>
<accession>A0A8J6CWS0</accession>
<comment type="caution">
    <text evidence="1">The sequence shown here is derived from an EMBL/GenBank/DDBJ whole genome shotgun (WGS) entry which is preliminary data.</text>
</comment>